<keyword evidence="2" id="KW-1185">Reference proteome</keyword>
<dbReference type="Proteomes" id="UP000825369">
    <property type="component" value="Chromosome"/>
</dbReference>
<organism evidence="1 2">
    <name type="scientific">Paulownia witches'-broom phytoplasma</name>
    <dbReference type="NCBI Taxonomy" id="39647"/>
    <lineage>
        <taxon>Bacteria</taxon>
        <taxon>Bacillati</taxon>
        <taxon>Mycoplasmatota</taxon>
        <taxon>Mollicutes</taxon>
        <taxon>Acholeplasmatales</taxon>
        <taxon>Acholeplasmataceae</taxon>
        <taxon>Candidatus Phytoplasma</taxon>
        <taxon>16SrI (Aster yellows group)</taxon>
    </lineage>
</organism>
<dbReference type="RefSeq" id="WP_219475138.1">
    <property type="nucleotide sequence ID" value="NZ_BSCX01000004.1"/>
</dbReference>
<protein>
    <submittedName>
        <fullName evidence="1">Uncharacterized protein</fullName>
    </submittedName>
</protein>
<gene>
    <name evidence="1" type="ORF">HGD80_00825</name>
</gene>
<sequence length="57" mass="6971">MQLKLLNLLVTLSFESLQAHNKTFNWVNNSFQNFEHTEQVRRQINDWLNQRGGYRYE</sequence>
<accession>A0ABX8TPX4</accession>
<evidence type="ECO:0000313" key="2">
    <source>
        <dbReference type="Proteomes" id="UP000825369"/>
    </source>
</evidence>
<name>A0ABX8TPX4_9MOLU</name>
<evidence type="ECO:0000313" key="1">
    <source>
        <dbReference type="EMBL" id="QYC31155.1"/>
    </source>
</evidence>
<dbReference type="EMBL" id="CP066882">
    <property type="protein sequence ID" value="QYC31155.1"/>
    <property type="molecule type" value="Genomic_DNA"/>
</dbReference>
<reference evidence="1 2" key="1">
    <citation type="journal article" date="2021" name="Mol. Plant">
        <title>Genomic insights into the fast growth of paulownias and the formation of Paulownia witches' broom.</title>
        <authorList>
            <person name="Cao Y."/>
            <person name="Sun G."/>
            <person name="Zhai X."/>
            <person name="Xu P."/>
            <person name="Ma L."/>
            <person name="Deng M."/>
            <person name="Zhao Z."/>
            <person name="Yang H."/>
            <person name="Dong Y."/>
            <person name="Shang Z."/>
            <person name="Lv Y."/>
            <person name="Yan L."/>
            <person name="Liu H."/>
            <person name="Cao X."/>
            <person name="Li B."/>
            <person name="Wang Z."/>
            <person name="Zhao X."/>
            <person name="Yu H."/>
            <person name="Wang F."/>
            <person name="Ma W."/>
            <person name="Huang J."/>
            <person name="Fan G."/>
        </authorList>
    </citation>
    <scope>NUCLEOTIDE SEQUENCE [LARGE SCALE GENOMIC DNA]</scope>
    <source>
        <strain evidence="1 2">Zhengzhou</strain>
    </source>
</reference>
<proteinExistence type="predicted"/>